<evidence type="ECO:0000313" key="2">
    <source>
        <dbReference type="Proteomes" id="UP000193577"/>
    </source>
</evidence>
<protein>
    <submittedName>
        <fullName evidence="1">Uncharacterized protein</fullName>
    </submittedName>
</protein>
<accession>A0A7I7SB61</accession>
<proteinExistence type="predicted"/>
<name>A0A7I7SB61_9MYCO</name>
<sequence length="152" mass="16822">MSRRPTATDELTELLVEHTFDGEMYPPSGHVWVSCSCSRTDMYGGADPWPVVPIKPVDAYALHAAHQAEVIADWLAARDAARQRAEDVKDRVPDFDPGDPVRVLPDAAGSNVVNADDGWEFAGPTRHPRVAVIRDVHFNSTVHVDRARLTDR</sequence>
<keyword evidence="2" id="KW-1185">Reference proteome</keyword>
<organism evidence="1 2">
    <name type="scientific">Mycolicibacillus koreensis</name>
    <dbReference type="NCBI Taxonomy" id="1069220"/>
    <lineage>
        <taxon>Bacteria</taxon>
        <taxon>Bacillati</taxon>
        <taxon>Actinomycetota</taxon>
        <taxon>Actinomycetes</taxon>
        <taxon>Mycobacteriales</taxon>
        <taxon>Mycobacteriaceae</taxon>
        <taxon>Mycolicibacillus</taxon>
    </lineage>
</organism>
<dbReference type="AlphaFoldDB" id="A0A7I7SB61"/>
<dbReference type="PROSITE" id="PS51257">
    <property type="entry name" value="PROKAR_LIPOPROTEIN"/>
    <property type="match status" value="1"/>
</dbReference>
<gene>
    <name evidence="1" type="ORF">B8W67_05670</name>
</gene>
<dbReference type="Proteomes" id="UP000193577">
    <property type="component" value="Unassembled WGS sequence"/>
</dbReference>
<reference evidence="1 2" key="1">
    <citation type="submission" date="2017-04" db="EMBL/GenBank/DDBJ databases">
        <title>The new phylogeny of genus Mycobacterium.</title>
        <authorList>
            <person name="Tortoli E."/>
            <person name="Trovato A."/>
            <person name="Cirillo D.M."/>
        </authorList>
    </citation>
    <scope>NUCLEOTIDE SEQUENCE [LARGE SCALE GENOMIC DNA]</scope>
    <source>
        <strain evidence="1 2">KCTC 19819</strain>
    </source>
</reference>
<evidence type="ECO:0000313" key="1">
    <source>
        <dbReference type="EMBL" id="OSC34737.1"/>
    </source>
</evidence>
<dbReference type="RefSeq" id="WP_085302740.1">
    <property type="nucleotide sequence ID" value="NZ_AP022594.1"/>
</dbReference>
<comment type="caution">
    <text evidence="1">The sequence shown here is derived from an EMBL/GenBank/DDBJ whole genome shotgun (WGS) entry which is preliminary data.</text>
</comment>
<dbReference type="EMBL" id="NCXO01000008">
    <property type="protein sequence ID" value="OSC34737.1"/>
    <property type="molecule type" value="Genomic_DNA"/>
</dbReference>